<keyword evidence="2" id="KW-1003">Cell membrane</keyword>
<dbReference type="Pfam" id="PF02517">
    <property type="entry name" value="Rce1-like"/>
    <property type="match status" value="1"/>
</dbReference>
<dbReference type="PANTHER" id="PTHR43592:SF15">
    <property type="entry name" value="CAAX AMINO TERMINAL PROTEASE FAMILY PROTEIN"/>
    <property type="match status" value="1"/>
</dbReference>
<accession>A0ABV7TEL9</accession>
<feature type="transmembrane region" description="Helical" evidence="8">
    <location>
        <begin position="334"/>
        <end position="355"/>
    </location>
</feature>
<evidence type="ECO:0000256" key="5">
    <source>
        <dbReference type="ARBA" id="ARBA00022801"/>
    </source>
</evidence>
<keyword evidence="4 8" id="KW-0812">Transmembrane</keyword>
<dbReference type="InterPro" id="IPR014346">
    <property type="entry name" value="Prenyl_protease-related"/>
</dbReference>
<keyword evidence="5 10" id="KW-0378">Hydrolase</keyword>
<feature type="transmembrane region" description="Helical" evidence="8">
    <location>
        <begin position="501"/>
        <end position="519"/>
    </location>
</feature>
<evidence type="ECO:0000259" key="9">
    <source>
        <dbReference type="Pfam" id="PF02517"/>
    </source>
</evidence>
<keyword evidence="3" id="KW-0645">Protease</keyword>
<feature type="transmembrane region" description="Helical" evidence="8">
    <location>
        <begin position="51"/>
        <end position="68"/>
    </location>
</feature>
<feature type="transmembrane region" description="Helical" evidence="8">
    <location>
        <begin position="451"/>
        <end position="467"/>
    </location>
</feature>
<name>A0ABV7TEL9_9RHOB</name>
<feature type="transmembrane region" description="Helical" evidence="8">
    <location>
        <begin position="88"/>
        <end position="109"/>
    </location>
</feature>
<proteinExistence type="predicted"/>
<feature type="transmembrane region" description="Helical" evidence="8">
    <location>
        <begin position="152"/>
        <end position="169"/>
    </location>
</feature>
<feature type="transmembrane region" description="Helical" evidence="8">
    <location>
        <begin position="116"/>
        <end position="137"/>
    </location>
</feature>
<dbReference type="InterPro" id="IPR003675">
    <property type="entry name" value="Rce1/LyrA-like_dom"/>
</dbReference>
<dbReference type="InterPro" id="IPR026392">
    <property type="entry name" value="Exo/Archaeosortase_dom"/>
</dbReference>
<dbReference type="PANTHER" id="PTHR43592">
    <property type="entry name" value="CAAX AMINO TERMINAL PROTEASE"/>
    <property type="match status" value="1"/>
</dbReference>
<keyword evidence="11" id="KW-1185">Reference proteome</keyword>
<feature type="transmembrane region" description="Helical" evidence="8">
    <location>
        <begin position="361"/>
        <end position="380"/>
    </location>
</feature>
<keyword evidence="7 8" id="KW-0472">Membrane</keyword>
<evidence type="ECO:0000256" key="1">
    <source>
        <dbReference type="ARBA" id="ARBA00004651"/>
    </source>
</evidence>
<dbReference type="NCBIfam" id="TIGR04178">
    <property type="entry name" value="exo_archaeo"/>
    <property type="match status" value="1"/>
</dbReference>
<reference evidence="11" key="1">
    <citation type="journal article" date="2019" name="Int. J. Syst. Evol. Microbiol.">
        <title>The Global Catalogue of Microorganisms (GCM) 10K type strain sequencing project: providing services to taxonomists for standard genome sequencing and annotation.</title>
        <authorList>
            <consortium name="The Broad Institute Genomics Platform"/>
            <consortium name="The Broad Institute Genome Sequencing Center for Infectious Disease"/>
            <person name="Wu L."/>
            <person name="Ma J."/>
        </authorList>
    </citation>
    <scope>NUCLEOTIDE SEQUENCE [LARGE SCALE GENOMIC DNA]</scope>
    <source>
        <strain evidence="11">KCTC 42911</strain>
    </source>
</reference>
<gene>
    <name evidence="10" type="primary">xrtE</name>
    <name evidence="10" type="ORF">ACFORG_07965</name>
</gene>
<dbReference type="EMBL" id="JBHRXI010000006">
    <property type="protein sequence ID" value="MFC3613695.1"/>
    <property type="molecule type" value="Genomic_DNA"/>
</dbReference>
<feature type="transmembrane region" description="Helical" evidence="8">
    <location>
        <begin position="253"/>
        <end position="281"/>
    </location>
</feature>
<comment type="subcellular location">
    <subcellularLocation>
        <location evidence="1">Cell membrane</location>
        <topology evidence="1">Multi-pass membrane protein</topology>
    </subcellularLocation>
</comment>
<keyword evidence="6 8" id="KW-1133">Transmembrane helix</keyword>
<evidence type="ECO:0000256" key="8">
    <source>
        <dbReference type="SAM" id="Phobius"/>
    </source>
</evidence>
<dbReference type="GO" id="GO:0016787">
    <property type="term" value="F:hydrolase activity"/>
    <property type="evidence" value="ECO:0007669"/>
    <property type="project" value="UniProtKB-KW"/>
</dbReference>
<dbReference type="InterPro" id="IPR019127">
    <property type="entry name" value="Exosortase"/>
</dbReference>
<feature type="transmembrane region" description="Helical" evidence="8">
    <location>
        <begin position="473"/>
        <end position="489"/>
    </location>
</feature>
<evidence type="ECO:0000256" key="7">
    <source>
        <dbReference type="ARBA" id="ARBA00023136"/>
    </source>
</evidence>
<evidence type="ECO:0000313" key="10">
    <source>
        <dbReference type="EMBL" id="MFC3613695.1"/>
    </source>
</evidence>
<protein>
    <submittedName>
        <fullName evidence="10">Exosortase E/protease, VPEID-CTERM system</fullName>
        <ecNumber evidence="10">3.4.22.-</ecNumber>
    </submittedName>
</protein>
<feature type="transmembrane region" description="Helical" evidence="8">
    <location>
        <begin position="12"/>
        <end position="31"/>
    </location>
</feature>
<comment type="caution">
    <text evidence="10">The sequence shown here is derived from an EMBL/GenBank/DDBJ whole genome shotgun (WGS) entry which is preliminary data.</text>
</comment>
<evidence type="ECO:0000256" key="6">
    <source>
        <dbReference type="ARBA" id="ARBA00022989"/>
    </source>
</evidence>
<sequence length="520" mass="56894">MTGNIGARRLILLAALAVVELLAIIIVYQVIASIECRLTEMELACRALRSMTARGLAIITALALFFWLRPASFRRLAGLVTVQPGASTWWAVHIAGLILIFLPLPLFGVEAINLRFLPSLAMMGTGAMIGAVGAFLATGREGAWLEWLRGDGFLLPLVLTGALLVPDLADSLRPLWYLQALTDLTFALVYLVLLSTGADVWANPDMHLIGMDGFNVQVGSPCSGVEGIALISIFMALYALLMRGEIRQARYWLVLYPLALLTSWTLNVLRISLLIMIGAWVSPDHALNGFHSYAGWLLFTLLAIGVLAVAHRWRWLHRQDVSPTEEPPLSRDPIVAQIAPFIVMMISGLVAQAFWPDPESGYPLRVAMMVGVLIWCLPALRQIPWRMDGIALVAGTAVGVGWLVTAQPDMSVTERGPGWIMVRVFATVALIPLIEELFFRGYLLTRLDRDGWGWRAVALCVSSLAFALLHDRFAAALVSGLVFGLLMLRTRHLASPIQAHVVANGIIAAWAAATMQWSLI</sequence>
<dbReference type="EC" id="3.4.22.-" evidence="10"/>
<evidence type="ECO:0000256" key="2">
    <source>
        <dbReference type="ARBA" id="ARBA00022475"/>
    </source>
</evidence>
<feature type="transmembrane region" description="Helical" evidence="8">
    <location>
        <begin position="176"/>
        <end position="198"/>
    </location>
</feature>
<evidence type="ECO:0000256" key="4">
    <source>
        <dbReference type="ARBA" id="ARBA00022692"/>
    </source>
</evidence>
<dbReference type="InterPro" id="IPR026420">
    <property type="entry name" value="Exo_VPEID"/>
</dbReference>
<feature type="domain" description="CAAX prenyl protease 2/Lysostaphin resistance protein A-like" evidence="9">
    <location>
        <begin position="418"/>
        <end position="505"/>
    </location>
</feature>
<dbReference type="RefSeq" id="WP_386734882.1">
    <property type="nucleotide sequence ID" value="NZ_JBHRXI010000006.1"/>
</dbReference>
<feature type="transmembrane region" description="Helical" evidence="8">
    <location>
        <begin position="387"/>
        <end position="406"/>
    </location>
</feature>
<feature type="transmembrane region" description="Helical" evidence="8">
    <location>
        <begin position="293"/>
        <end position="313"/>
    </location>
</feature>
<feature type="transmembrane region" description="Helical" evidence="8">
    <location>
        <begin position="218"/>
        <end position="241"/>
    </location>
</feature>
<evidence type="ECO:0000256" key="3">
    <source>
        <dbReference type="ARBA" id="ARBA00022670"/>
    </source>
</evidence>
<dbReference type="NCBIfam" id="TIGR04162">
    <property type="entry name" value="exo_VPEID"/>
    <property type="match status" value="1"/>
</dbReference>
<organism evidence="10 11">
    <name type="scientific">Lutimaribacter marinistellae</name>
    <dbReference type="NCBI Taxonomy" id="1820329"/>
    <lineage>
        <taxon>Bacteria</taxon>
        <taxon>Pseudomonadati</taxon>
        <taxon>Pseudomonadota</taxon>
        <taxon>Alphaproteobacteria</taxon>
        <taxon>Rhodobacterales</taxon>
        <taxon>Roseobacteraceae</taxon>
        <taxon>Lutimaribacter</taxon>
    </lineage>
</organism>
<feature type="transmembrane region" description="Helical" evidence="8">
    <location>
        <begin position="418"/>
        <end position="439"/>
    </location>
</feature>
<dbReference type="Pfam" id="PF09721">
    <property type="entry name" value="Exosortase_EpsH"/>
    <property type="match status" value="1"/>
</dbReference>
<dbReference type="NCBIfam" id="TIGR03008">
    <property type="entry name" value="pepcterm_CAAX"/>
    <property type="match status" value="1"/>
</dbReference>
<evidence type="ECO:0000313" key="11">
    <source>
        <dbReference type="Proteomes" id="UP001595629"/>
    </source>
</evidence>
<dbReference type="Proteomes" id="UP001595629">
    <property type="component" value="Unassembled WGS sequence"/>
</dbReference>